<dbReference type="OrthoDB" id="29098at2759"/>
<dbReference type="GO" id="GO:0005654">
    <property type="term" value="C:nucleoplasm"/>
    <property type="evidence" value="ECO:0007669"/>
    <property type="project" value="TreeGrafter"/>
</dbReference>
<dbReference type="FunCoup" id="A0A7M7KKT8">
    <property type="interactions" value="550"/>
</dbReference>
<dbReference type="PANTHER" id="PTHR13383:SF11">
    <property type="entry name" value="RIBONUCLEASE H2 SUBUNIT B"/>
    <property type="match status" value="1"/>
</dbReference>
<dbReference type="InterPro" id="IPR040456">
    <property type="entry name" value="RNase_H2_suB"/>
</dbReference>
<feature type="region of interest" description="Disordered" evidence="3">
    <location>
        <begin position="1"/>
        <end position="33"/>
    </location>
</feature>
<dbReference type="GeneID" id="111253312"/>
<sequence>MPYKLRASRTSAKAKQDDIKKEADTTTGSENKKVATTESWIKQELDPQRLALFPDLLVDALSSGGVQLIRCGHPRTGSPSLFALVKNKPARLFELVFHSTTEGFCSFLIDQSVEKDGRLITATPFDARFLVLDKLRKVNKFVEISDYFEGDMIQIVDGLKLDAIADTKEVCGRQLAKYNEERVLKWLEAKVQRLAKVLQDKEIPCGAVARSKLLKKEKDENDIRSYEDYICSTVEIVREYIADALGDLLEKRLGIDRKRSLKERDIDASDHTSPNPKRKKIDQEPAEDYMKQTSVINETKATPKLTAAQKKLASCDKTGMKSIMSFFGRKN</sequence>
<evidence type="ECO:0000259" key="4">
    <source>
        <dbReference type="Pfam" id="PF09468"/>
    </source>
</evidence>
<feature type="region of interest" description="Disordered" evidence="3">
    <location>
        <begin position="264"/>
        <end position="295"/>
    </location>
</feature>
<evidence type="ECO:0000313" key="6">
    <source>
        <dbReference type="Proteomes" id="UP000594260"/>
    </source>
</evidence>
<accession>A0A7M7KKT8</accession>
<feature type="domain" description="Ribonuclease H2 subunit B wHTH" evidence="4">
    <location>
        <begin position="159"/>
        <end position="245"/>
    </location>
</feature>
<dbReference type="EnsemblMetazoa" id="XM_022812540">
    <property type="protein sequence ID" value="XP_022668275"/>
    <property type="gene ID" value="LOC111253312"/>
</dbReference>
<comment type="similarity">
    <text evidence="1">Belongs to the RNase H2 subunit B family.</text>
</comment>
<dbReference type="Gene3D" id="1.10.20.120">
    <property type="match status" value="1"/>
</dbReference>
<keyword evidence="6" id="KW-1185">Reference proteome</keyword>
<reference evidence="5" key="1">
    <citation type="submission" date="2021-01" db="UniProtKB">
        <authorList>
            <consortium name="EnsemblMetazoa"/>
        </authorList>
    </citation>
    <scope>IDENTIFICATION</scope>
</reference>
<dbReference type="InParanoid" id="A0A7M7KKT8"/>
<dbReference type="OMA" id="QIHCGHS"/>
<evidence type="ECO:0000313" key="5">
    <source>
        <dbReference type="EnsemblMetazoa" id="XP_022668275"/>
    </source>
</evidence>
<feature type="compositionally biased region" description="Basic and acidic residues" evidence="3">
    <location>
        <begin position="14"/>
        <end position="33"/>
    </location>
</feature>
<dbReference type="GO" id="GO:0032299">
    <property type="term" value="C:ribonuclease H2 complex"/>
    <property type="evidence" value="ECO:0007669"/>
    <property type="project" value="InterPro"/>
</dbReference>
<dbReference type="RefSeq" id="XP_022668275.1">
    <property type="nucleotide sequence ID" value="XM_022812540.1"/>
</dbReference>
<organism evidence="5 6">
    <name type="scientific">Varroa destructor</name>
    <name type="common">Honeybee mite</name>
    <dbReference type="NCBI Taxonomy" id="109461"/>
    <lineage>
        <taxon>Eukaryota</taxon>
        <taxon>Metazoa</taxon>
        <taxon>Ecdysozoa</taxon>
        <taxon>Arthropoda</taxon>
        <taxon>Chelicerata</taxon>
        <taxon>Arachnida</taxon>
        <taxon>Acari</taxon>
        <taxon>Parasitiformes</taxon>
        <taxon>Mesostigmata</taxon>
        <taxon>Gamasina</taxon>
        <taxon>Dermanyssoidea</taxon>
        <taxon>Varroidae</taxon>
        <taxon>Varroa</taxon>
    </lineage>
</organism>
<dbReference type="PANTHER" id="PTHR13383">
    <property type="entry name" value="RIBONUCLEASE H2 SUBUNIT B"/>
    <property type="match status" value="1"/>
</dbReference>
<dbReference type="KEGG" id="vde:111253312"/>
<proteinExistence type="inferred from homology"/>
<protein>
    <recommendedName>
        <fullName evidence="4">Ribonuclease H2 subunit B wHTH domain-containing protein</fullName>
    </recommendedName>
</protein>
<dbReference type="Gene3D" id="2.20.25.530">
    <property type="match status" value="1"/>
</dbReference>
<comment type="subunit">
    <text evidence="2">The RNase H2 complex is a heterotrimer composed of the catalytic subunit RNASEH2A and the non-catalytic subunits RNASEH2B and RNASEH2C.</text>
</comment>
<dbReference type="Proteomes" id="UP000594260">
    <property type="component" value="Unplaced"/>
</dbReference>
<evidence type="ECO:0000256" key="3">
    <source>
        <dbReference type="SAM" id="MobiDB-lite"/>
    </source>
</evidence>
<name>A0A7M7KKT8_VARDE</name>
<evidence type="ECO:0000256" key="2">
    <source>
        <dbReference type="ARBA" id="ARBA00011277"/>
    </source>
</evidence>
<evidence type="ECO:0000256" key="1">
    <source>
        <dbReference type="ARBA" id="ARBA00009823"/>
    </source>
</evidence>
<dbReference type="InterPro" id="IPR019024">
    <property type="entry name" value="RNase_H2_suB_wHTH"/>
</dbReference>
<dbReference type="AlphaFoldDB" id="A0A7M7KKT8"/>
<dbReference type="Pfam" id="PF09468">
    <property type="entry name" value="RNase_H2-Ydr279"/>
    <property type="match status" value="1"/>
</dbReference>
<dbReference type="GO" id="GO:0006401">
    <property type="term" value="P:RNA catabolic process"/>
    <property type="evidence" value="ECO:0007669"/>
    <property type="project" value="TreeGrafter"/>
</dbReference>